<dbReference type="InterPro" id="IPR036396">
    <property type="entry name" value="Cyt_P450_sf"/>
</dbReference>
<keyword evidence="11" id="KW-1185">Reference proteome</keyword>
<dbReference type="RefSeq" id="WP_138771630.1">
    <property type="nucleotide sequence ID" value="NZ_JBHSSX010000044.1"/>
</dbReference>
<evidence type="ECO:0000256" key="2">
    <source>
        <dbReference type="ARBA" id="ARBA00010617"/>
    </source>
</evidence>
<comment type="similarity">
    <text evidence="2 8">Belongs to the cytochrome P450 family.</text>
</comment>
<dbReference type="EMBL" id="VCQT01000021">
    <property type="protein sequence ID" value="TMW13847.1"/>
    <property type="molecule type" value="Genomic_DNA"/>
</dbReference>
<evidence type="ECO:0000256" key="1">
    <source>
        <dbReference type="ARBA" id="ARBA00001971"/>
    </source>
</evidence>
<dbReference type="CDD" id="cd11045">
    <property type="entry name" value="CYP136-like"/>
    <property type="match status" value="1"/>
</dbReference>
<evidence type="ECO:0000256" key="4">
    <source>
        <dbReference type="ARBA" id="ARBA00022723"/>
    </source>
</evidence>
<keyword evidence="3 8" id="KW-0349">Heme</keyword>
<accession>A0ABY2XN58</accession>
<protein>
    <submittedName>
        <fullName evidence="10">Cytochrome P450</fullName>
    </submittedName>
</protein>
<evidence type="ECO:0000256" key="6">
    <source>
        <dbReference type="ARBA" id="ARBA00023004"/>
    </source>
</evidence>
<keyword evidence="4 8" id="KW-0479">Metal-binding</keyword>
<dbReference type="Pfam" id="PF00067">
    <property type="entry name" value="p450"/>
    <property type="match status" value="1"/>
</dbReference>
<keyword evidence="5 8" id="KW-0560">Oxidoreductase</keyword>
<dbReference type="InterPro" id="IPR017972">
    <property type="entry name" value="Cyt_P450_CS"/>
</dbReference>
<dbReference type="InterPro" id="IPR001128">
    <property type="entry name" value="Cyt_P450"/>
</dbReference>
<proteinExistence type="inferred from homology"/>
<dbReference type="PANTHER" id="PTHR24286:SF24">
    <property type="entry name" value="LANOSTEROL 14-ALPHA DEMETHYLASE"/>
    <property type="match status" value="1"/>
</dbReference>
<evidence type="ECO:0000256" key="7">
    <source>
        <dbReference type="ARBA" id="ARBA00023033"/>
    </source>
</evidence>
<comment type="caution">
    <text evidence="10">The sequence shown here is derived from an EMBL/GenBank/DDBJ whole genome shotgun (WGS) entry which is preliminary data.</text>
</comment>
<keyword evidence="6 8" id="KW-0408">Iron</keyword>
<dbReference type="Gene3D" id="1.10.630.10">
    <property type="entry name" value="Cytochrome P450"/>
    <property type="match status" value="1"/>
</dbReference>
<evidence type="ECO:0000256" key="5">
    <source>
        <dbReference type="ARBA" id="ARBA00023002"/>
    </source>
</evidence>
<dbReference type="PANTHER" id="PTHR24286">
    <property type="entry name" value="CYTOCHROME P450 26"/>
    <property type="match status" value="1"/>
</dbReference>
<gene>
    <name evidence="10" type="ORF">FGS76_05505</name>
</gene>
<keyword evidence="7 8" id="KW-0503">Monooxygenase</keyword>
<feature type="region of interest" description="Disordered" evidence="9">
    <location>
        <begin position="1"/>
        <end position="20"/>
    </location>
</feature>
<organism evidence="10 11">
    <name type="scientific">Alloalcanivorax gelatiniphagus</name>
    <dbReference type="NCBI Taxonomy" id="1194167"/>
    <lineage>
        <taxon>Bacteria</taxon>
        <taxon>Pseudomonadati</taxon>
        <taxon>Pseudomonadota</taxon>
        <taxon>Gammaproteobacteria</taxon>
        <taxon>Oceanospirillales</taxon>
        <taxon>Alcanivoracaceae</taxon>
        <taxon>Alloalcanivorax</taxon>
    </lineage>
</organism>
<evidence type="ECO:0000313" key="11">
    <source>
        <dbReference type="Proteomes" id="UP000739180"/>
    </source>
</evidence>
<evidence type="ECO:0000256" key="8">
    <source>
        <dbReference type="RuleBase" id="RU000461"/>
    </source>
</evidence>
<dbReference type="PRINTS" id="PR00465">
    <property type="entry name" value="EP450IV"/>
</dbReference>
<dbReference type="PRINTS" id="PR00385">
    <property type="entry name" value="P450"/>
</dbReference>
<dbReference type="SUPFAM" id="SSF48264">
    <property type="entry name" value="Cytochrome P450"/>
    <property type="match status" value="1"/>
</dbReference>
<evidence type="ECO:0000313" key="10">
    <source>
        <dbReference type="EMBL" id="TMW13847.1"/>
    </source>
</evidence>
<evidence type="ECO:0000256" key="3">
    <source>
        <dbReference type="ARBA" id="ARBA00022617"/>
    </source>
</evidence>
<evidence type="ECO:0000256" key="9">
    <source>
        <dbReference type="SAM" id="MobiDB-lite"/>
    </source>
</evidence>
<comment type="cofactor">
    <cofactor evidence="1">
        <name>heme</name>
        <dbReference type="ChEBI" id="CHEBI:30413"/>
    </cofactor>
</comment>
<name>A0ABY2XN58_9GAMM</name>
<reference evidence="10 11" key="1">
    <citation type="submission" date="2019-05" db="EMBL/GenBank/DDBJ databases">
        <title>Genome of Alcanivorax gelatiniphagus, an oil degrading marine bacteria.</title>
        <authorList>
            <person name="Kwon K.K."/>
        </authorList>
    </citation>
    <scope>NUCLEOTIDE SEQUENCE [LARGE SCALE GENOMIC DNA]</scope>
    <source>
        <strain evidence="10 11">MEBiC 08158</strain>
    </source>
</reference>
<dbReference type="Proteomes" id="UP000739180">
    <property type="component" value="Unassembled WGS sequence"/>
</dbReference>
<dbReference type="PROSITE" id="PS00086">
    <property type="entry name" value="CYTOCHROME_P450"/>
    <property type="match status" value="1"/>
</dbReference>
<sequence>MTVTPLARVPSGSTLKPVPGDPGLPVIGNTLKSLRDPVGMLRARYDSYGPVSWTSLFGLRIVQMLGADANQFVLMNKGELFSNHGGWDFFIGPFFHRGIMLLDFEEHRWHRRIMQQAFTRPALQGYLQRMGPRIADGLAAWPAQGPIQVLPRVKQLTLDLATDVFMGSQLGPRAERINRAFVDTVRAGTALLRFPVPGLRWSRGLRGRRVLEQLFREEIPAKRASRGDDLFSALCHATTEDGHRFSDEDVVNHMIFLMMAAHDTTTITLSNLFYQLARNPQWQERLRQESLALNKEQLEHDDLERLEGITLAIKEALRLCAPVPSLPRRTVRDVEYQGHYIPAGTFVTVAPYFTHYMEEYWPDPERFDPERFSEARREDKVHPFAWVPFGGGAHKCIGLHFADMQVKAILHQVLLRWRWSVPEGYEMPVDTTSLPVPKDGLPVTLERFR</sequence>
<dbReference type="InterPro" id="IPR002403">
    <property type="entry name" value="Cyt_P450_E_grp-IV"/>
</dbReference>